<proteinExistence type="predicted"/>
<protein>
    <submittedName>
        <fullName evidence="2">Uncharacterized protein</fullName>
    </submittedName>
</protein>
<evidence type="ECO:0000313" key="2">
    <source>
        <dbReference type="EMBL" id="CAL1530846.1"/>
    </source>
</evidence>
<dbReference type="Pfam" id="PF07093">
    <property type="entry name" value="SGT1"/>
    <property type="match status" value="1"/>
</dbReference>
<dbReference type="GO" id="GO:0005634">
    <property type="term" value="C:nucleus"/>
    <property type="evidence" value="ECO:0007669"/>
    <property type="project" value="TreeGrafter"/>
</dbReference>
<accession>A0AAV2HFF1</accession>
<feature type="compositionally biased region" description="Basic and acidic residues" evidence="1">
    <location>
        <begin position="465"/>
        <end position="476"/>
    </location>
</feature>
<name>A0AAV2HFF1_LYMST</name>
<feature type="compositionally biased region" description="Pro residues" evidence="1">
    <location>
        <begin position="572"/>
        <end position="583"/>
    </location>
</feature>
<organism evidence="2 3">
    <name type="scientific">Lymnaea stagnalis</name>
    <name type="common">Great pond snail</name>
    <name type="synonym">Helix stagnalis</name>
    <dbReference type="NCBI Taxonomy" id="6523"/>
    <lineage>
        <taxon>Eukaryota</taxon>
        <taxon>Metazoa</taxon>
        <taxon>Spiralia</taxon>
        <taxon>Lophotrochozoa</taxon>
        <taxon>Mollusca</taxon>
        <taxon>Gastropoda</taxon>
        <taxon>Heterobranchia</taxon>
        <taxon>Euthyneura</taxon>
        <taxon>Panpulmonata</taxon>
        <taxon>Hygrophila</taxon>
        <taxon>Lymnaeoidea</taxon>
        <taxon>Lymnaeidae</taxon>
        <taxon>Lymnaea</taxon>
    </lineage>
</organism>
<feature type="compositionally biased region" description="Polar residues" evidence="1">
    <location>
        <begin position="533"/>
        <end position="565"/>
    </location>
</feature>
<reference evidence="2 3" key="1">
    <citation type="submission" date="2024-04" db="EMBL/GenBank/DDBJ databases">
        <authorList>
            <consortium name="Genoscope - CEA"/>
            <person name="William W."/>
        </authorList>
    </citation>
    <scope>NUCLEOTIDE SEQUENCE [LARGE SCALE GENOMIC DNA]</scope>
</reference>
<feature type="compositionally biased region" description="Acidic residues" evidence="1">
    <location>
        <begin position="499"/>
        <end position="522"/>
    </location>
</feature>
<dbReference type="PANTHER" id="PTHR13060">
    <property type="entry name" value="SGT1 PROTEIN HSGT1 SUPPRESSOR OF GCR2"/>
    <property type="match status" value="1"/>
</dbReference>
<comment type="caution">
    <text evidence="2">The sequence shown here is derived from an EMBL/GenBank/DDBJ whole genome shotgun (WGS) entry which is preliminary data.</text>
</comment>
<sequence>MADFERVMKRLPEDVVEYNIFPQVPSDLPENEVKEYLEKQIDAILAHLSRQIVNYIWQHESFNLKPKTSKKEEIPPHLYGSTSFGDNIDDEWFIVSLLYEITREFSGTVIRVYDNDEEFLLIESADALPKWLDPETAENRVFIYNGDLHVIPIPQSSEEFAKFPVFTPTLTEAVACIRDCTSGTRCSQAVQDLINKRLSLFPRKIAENIHSVNCYLPTPLAVLLSNQPSLVSAGVRTFYYREPLELKACRPMKRFKPDDLVRTRVKMTRCLYAQLVQQQFTPDRRSGWTIVSPSNPEFLERDIGVKLAHGFEILCSRCSTTNAVIINGEHLDESNLRWQQFKKSLTGKGFFRGEIEGSKLYKKLLEDAKGFFQSQIKDSPGLDTESTGDLVLRHLMRLESTFEEFKKLERNLPPSDDDSWMNLTQEHVDKLLKNAGGMSSGSPSDAFELSKVAESMRAFVEHESGIDGAEFPKESADDGDGQFEGGGLIQAMQKIFDFPDEEDSSGSDMSEYDWSEGSDDELGSPTKMPSAMRKSNLSKSKTAKRNGSSIKSPKSVRFSNSSTVAPQREKLIPPPLPPRPPFHPPERPSNLSSTEAPQKNLPPRESNRPGVEPPPLPVRPPRHNAKLKSLSKPNVVVKPNAPPPPPPVPAEGKRDKKLEALMEAMDRELAGTEVGKSFERMPNQNKPRRPPPPANGPGRSTKTKFKAAERSIEDEDDDFRPVNIDLNVVKNTLESFKAQQGLPGPASNILAGFGIKLPDDKVNGSA</sequence>
<dbReference type="PANTHER" id="PTHR13060:SF0">
    <property type="entry name" value="PROTEIN ECDYSONELESS HOMOLOG"/>
    <property type="match status" value="1"/>
</dbReference>
<feature type="compositionally biased region" description="Pro residues" evidence="1">
    <location>
        <begin position="640"/>
        <end position="649"/>
    </location>
</feature>
<feature type="region of interest" description="Disordered" evidence="1">
    <location>
        <begin position="465"/>
        <end position="485"/>
    </location>
</feature>
<evidence type="ECO:0000313" key="3">
    <source>
        <dbReference type="Proteomes" id="UP001497497"/>
    </source>
</evidence>
<evidence type="ECO:0000256" key="1">
    <source>
        <dbReference type="SAM" id="MobiDB-lite"/>
    </source>
</evidence>
<dbReference type="EMBL" id="CAXITT010000076">
    <property type="protein sequence ID" value="CAL1530846.1"/>
    <property type="molecule type" value="Genomic_DNA"/>
</dbReference>
<dbReference type="AlphaFoldDB" id="A0AAV2HFF1"/>
<feature type="compositionally biased region" description="Basic and acidic residues" evidence="1">
    <location>
        <begin position="651"/>
        <end position="670"/>
    </location>
</feature>
<dbReference type="Proteomes" id="UP001497497">
    <property type="component" value="Unassembled WGS sequence"/>
</dbReference>
<keyword evidence="3" id="KW-1185">Reference proteome</keyword>
<gene>
    <name evidence="2" type="ORF">GSLYS_00004971001</name>
</gene>
<dbReference type="InterPro" id="IPR010770">
    <property type="entry name" value="Ecd"/>
</dbReference>
<feature type="region of interest" description="Disordered" evidence="1">
    <location>
        <begin position="499"/>
        <end position="718"/>
    </location>
</feature>